<evidence type="ECO:0000256" key="2">
    <source>
        <dbReference type="ARBA" id="ARBA00022741"/>
    </source>
</evidence>
<dbReference type="STRING" id="1477437.SAMN05444682_108275"/>
<accession>A0A1I3Q5F6</accession>
<dbReference type="Proteomes" id="UP000198670">
    <property type="component" value="Unassembled WGS sequence"/>
</dbReference>
<feature type="domain" description="AAA+ ATPase" evidence="4">
    <location>
        <begin position="231"/>
        <end position="363"/>
    </location>
</feature>
<dbReference type="GO" id="GO:0005524">
    <property type="term" value="F:ATP binding"/>
    <property type="evidence" value="ECO:0007669"/>
    <property type="project" value="UniProtKB-KW"/>
</dbReference>
<dbReference type="GO" id="GO:0016887">
    <property type="term" value="F:ATP hydrolysis activity"/>
    <property type="evidence" value="ECO:0007669"/>
    <property type="project" value="InterPro"/>
</dbReference>
<evidence type="ECO:0000313" key="5">
    <source>
        <dbReference type="EMBL" id="SFJ29203.1"/>
    </source>
</evidence>
<dbReference type="AlphaFoldDB" id="A0A1I3Q5F6"/>
<dbReference type="EMBL" id="FOQO01000008">
    <property type="protein sequence ID" value="SFJ29203.1"/>
    <property type="molecule type" value="Genomic_DNA"/>
</dbReference>
<protein>
    <submittedName>
        <fullName evidence="5">ATPase family associated with various cellular activities (AAA)</fullName>
    </submittedName>
</protein>
<reference evidence="5 6" key="1">
    <citation type="submission" date="2016-10" db="EMBL/GenBank/DDBJ databases">
        <authorList>
            <person name="de Groot N.N."/>
        </authorList>
    </citation>
    <scope>NUCLEOTIDE SEQUENCE [LARGE SCALE GENOMIC DNA]</scope>
    <source>
        <strain evidence="5 6">RK1</strain>
    </source>
</reference>
<dbReference type="Gene3D" id="3.40.50.300">
    <property type="entry name" value="P-loop containing nucleotide triphosphate hydrolases"/>
    <property type="match status" value="1"/>
</dbReference>
<dbReference type="SUPFAM" id="SSF52540">
    <property type="entry name" value="P-loop containing nucleoside triphosphate hydrolases"/>
    <property type="match status" value="1"/>
</dbReference>
<sequence>MLTHTLADLLRQTEQLVTRRLRTYFAPGNVYPDEQVHWTVRDDGSYCSMCLTQATDTEKTMLMLSLAPHLRPAFYDRIIQDFLPNGGDILEMGGVKNMGNHRGFLPTGETALFIIAGDNIEKRMDVQRQLMGESQLVKQGVIYLETVKEGEPPMSGRLVMTPEWLSKLLLGKEQRPVFGPDFPAKAISTLLEWPDLVIADKTRQQLEDIRTWLRYNTTLIDQWEMQRVIKPGYRVLFYGPPGTGKTLTATLFGKEFNREVFRIDLSQVVSKYIGETEKNLEKIFQRAENRDWILFFDEADALFGKRSNVQSSHDRYANQEVAYLLQRVEDFPGLVILASNFKNNIDKAFMRRFNAVVHFPMPGIVERLKLWQTIIPSKGKLQDDIPLAEVAEKYELSGSAIVQAVHHAALQAFSKGNRFMEKEELLAGIRREFEKEDRVFK</sequence>
<evidence type="ECO:0000256" key="3">
    <source>
        <dbReference type="ARBA" id="ARBA00022840"/>
    </source>
</evidence>
<dbReference type="InterPro" id="IPR027417">
    <property type="entry name" value="P-loop_NTPase"/>
</dbReference>
<dbReference type="CDD" id="cd19481">
    <property type="entry name" value="RecA-like_protease"/>
    <property type="match status" value="1"/>
</dbReference>
<name>A0A1I3Q5F6_9SPHI</name>
<dbReference type="PANTHER" id="PTHR23073">
    <property type="entry name" value="26S PROTEASOME REGULATORY SUBUNIT"/>
    <property type="match status" value="1"/>
</dbReference>
<keyword evidence="6" id="KW-1185">Reference proteome</keyword>
<keyword evidence="3" id="KW-0067">ATP-binding</keyword>
<comment type="similarity">
    <text evidence="1">Belongs to the AAA ATPase family.</text>
</comment>
<gene>
    <name evidence="5" type="ORF">SAMN05444682_108275</name>
</gene>
<dbReference type="InterPro" id="IPR003593">
    <property type="entry name" value="AAA+_ATPase"/>
</dbReference>
<evidence type="ECO:0000259" key="4">
    <source>
        <dbReference type="SMART" id="SM00382"/>
    </source>
</evidence>
<organism evidence="5 6">
    <name type="scientific">Parapedobacter indicus</name>
    <dbReference type="NCBI Taxonomy" id="1477437"/>
    <lineage>
        <taxon>Bacteria</taxon>
        <taxon>Pseudomonadati</taxon>
        <taxon>Bacteroidota</taxon>
        <taxon>Sphingobacteriia</taxon>
        <taxon>Sphingobacteriales</taxon>
        <taxon>Sphingobacteriaceae</taxon>
        <taxon>Parapedobacter</taxon>
    </lineage>
</organism>
<dbReference type="InterPro" id="IPR050221">
    <property type="entry name" value="26S_Proteasome_ATPase"/>
</dbReference>
<dbReference type="InterPro" id="IPR003959">
    <property type="entry name" value="ATPase_AAA_core"/>
</dbReference>
<dbReference type="Pfam" id="PF00004">
    <property type="entry name" value="AAA"/>
    <property type="match status" value="1"/>
</dbReference>
<dbReference type="SMART" id="SM00382">
    <property type="entry name" value="AAA"/>
    <property type="match status" value="1"/>
</dbReference>
<keyword evidence="2" id="KW-0547">Nucleotide-binding</keyword>
<evidence type="ECO:0000313" key="6">
    <source>
        <dbReference type="Proteomes" id="UP000198670"/>
    </source>
</evidence>
<evidence type="ECO:0000256" key="1">
    <source>
        <dbReference type="ARBA" id="ARBA00006914"/>
    </source>
</evidence>
<proteinExistence type="inferred from homology"/>